<dbReference type="Proteomes" id="UP000286680">
    <property type="component" value="Unassembled WGS sequence"/>
</dbReference>
<dbReference type="Pfam" id="PF21982">
    <property type="entry name" value="RecX_HTH1"/>
    <property type="match status" value="1"/>
</dbReference>
<evidence type="ECO:0000259" key="7">
    <source>
        <dbReference type="Pfam" id="PF21981"/>
    </source>
</evidence>
<accession>A0AA94JDA0</accession>
<evidence type="ECO:0000259" key="8">
    <source>
        <dbReference type="Pfam" id="PF21982"/>
    </source>
</evidence>
<gene>
    <name evidence="5" type="primary">recX</name>
    <name evidence="9" type="ORF">CWE23_07000</name>
</gene>
<evidence type="ECO:0000256" key="5">
    <source>
        <dbReference type="HAMAP-Rule" id="MF_01114"/>
    </source>
</evidence>
<organism evidence="9 10">
    <name type="scientific">Idiomarina aquatica</name>
    <dbReference type="NCBI Taxonomy" id="1327752"/>
    <lineage>
        <taxon>Bacteria</taxon>
        <taxon>Pseudomonadati</taxon>
        <taxon>Pseudomonadota</taxon>
        <taxon>Gammaproteobacteria</taxon>
        <taxon>Alteromonadales</taxon>
        <taxon>Idiomarinaceae</taxon>
        <taxon>Idiomarina</taxon>
    </lineage>
</organism>
<dbReference type="AlphaFoldDB" id="A0AA94JDA0"/>
<dbReference type="Pfam" id="PF21981">
    <property type="entry name" value="RecX_HTH3"/>
    <property type="match status" value="1"/>
</dbReference>
<name>A0AA94JDA0_9GAMM</name>
<dbReference type="GO" id="GO:0006282">
    <property type="term" value="P:regulation of DNA repair"/>
    <property type="evidence" value="ECO:0007669"/>
    <property type="project" value="UniProtKB-UniRule"/>
</dbReference>
<comment type="caution">
    <text evidence="9">The sequence shown here is derived from an EMBL/GenBank/DDBJ whole genome shotgun (WGS) entry which is preliminary data.</text>
</comment>
<dbReference type="GO" id="GO:0005737">
    <property type="term" value="C:cytoplasm"/>
    <property type="evidence" value="ECO:0007669"/>
    <property type="project" value="UniProtKB-SubCell"/>
</dbReference>
<dbReference type="RefSeq" id="WP_126819874.1">
    <property type="nucleotide sequence ID" value="NZ_PIPS01000002.1"/>
</dbReference>
<dbReference type="Pfam" id="PF02631">
    <property type="entry name" value="RecX_HTH2"/>
    <property type="match status" value="1"/>
</dbReference>
<evidence type="ECO:0000256" key="3">
    <source>
        <dbReference type="ARBA" id="ARBA00018111"/>
    </source>
</evidence>
<feature type="domain" description="RecX third three-helical" evidence="7">
    <location>
        <begin position="116"/>
        <end position="157"/>
    </location>
</feature>
<evidence type="ECO:0000256" key="1">
    <source>
        <dbReference type="ARBA" id="ARBA00004496"/>
    </source>
</evidence>
<comment type="subcellular location">
    <subcellularLocation>
        <location evidence="1 5">Cytoplasm</location>
    </subcellularLocation>
</comment>
<keyword evidence="10" id="KW-1185">Reference proteome</keyword>
<protein>
    <recommendedName>
        <fullName evidence="3 5">Regulatory protein RecX</fullName>
    </recommendedName>
</protein>
<comment type="function">
    <text evidence="5">Modulates RecA activity.</text>
</comment>
<dbReference type="EMBL" id="PIPS01000002">
    <property type="protein sequence ID" value="RUO43115.1"/>
    <property type="molecule type" value="Genomic_DNA"/>
</dbReference>
<feature type="domain" description="RecX second three-helical" evidence="6">
    <location>
        <begin position="65"/>
        <end position="106"/>
    </location>
</feature>
<evidence type="ECO:0000313" key="10">
    <source>
        <dbReference type="Proteomes" id="UP000286680"/>
    </source>
</evidence>
<dbReference type="PANTHER" id="PTHR33602">
    <property type="entry name" value="REGULATORY PROTEIN RECX FAMILY PROTEIN"/>
    <property type="match status" value="1"/>
</dbReference>
<evidence type="ECO:0000256" key="2">
    <source>
        <dbReference type="ARBA" id="ARBA00009695"/>
    </source>
</evidence>
<dbReference type="Gene3D" id="1.10.10.10">
    <property type="entry name" value="Winged helix-like DNA-binding domain superfamily/Winged helix DNA-binding domain"/>
    <property type="match status" value="3"/>
</dbReference>
<evidence type="ECO:0000259" key="6">
    <source>
        <dbReference type="Pfam" id="PF02631"/>
    </source>
</evidence>
<keyword evidence="4 5" id="KW-0963">Cytoplasm</keyword>
<comment type="similarity">
    <text evidence="2 5">Belongs to the RecX family.</text>
</comment>
<sequence length="162" mass="18710">MDESSSASDKTVSDDTQALKDSAFRLLTRREHSRFELRQKLVKKGWSSAAVAELLDWLKAEGWQSDERFAESFVRDKLMQGQGRLKIVAQATQQRGIARELVEAVLEQQQPDWRSRCRAAHQKKFGDSAPEDRKQWAKRVRYLQQKGFNGDEIFAVLGELER</sequence>
<evidence type="ECO:0000256" key="4">
    <source>
        <dbReference type="ARBA" id="ARBA00022490"/>
    </source>
</evidence>
<dbReference type="HAMAP" id="MF_01114">
    <property type="entry name" value="RecX"/>
    <property type="match status" value="1"/>
</dbReference>
<dbReference type="InterPro" id="IPR053926">
    <property type="entry name" value="RecX_HTH_1st"/>
</dbReference>
<dbReference type="InterPro" id="IPR003783">
    <property type="entry name" value="Regulatory_RecX"/>
</dbReference>
<proteinExistence type="inferred from homology"/>
<dbReference type="InterPro" id="IPR053924">
    <property type="entry name" value="RecX_HTH_2nd"/>
</dbReference>
<reference evidence="10" key="1">
    <citation type="journal article" date="2018" name="Front. Microbiol.">
        <title>Genome-Based Analysis Reveals the Taxonomy and Diversity of the Family Idiomarinaceae.</title>
        <authorList>
            <person name="Liu Y."/>
            <person name="Lai Q."/>
            <person name="Shao Z."/>
        </authorList>
    </citation>
    <scope>NUCLEOTIDE SEQUENCE [LARGE SCALE GENOMIC DNA]</scope>
    <source>
        <strain evidence="10">SN-14</strain>
    </source>
</reference>
<dbReference type="InterPro" id="IPR053925">
    <property type="entry name" value="RecX_HTH_3rd"/>
</dbReference>
<feature type="domain" description="RecX first three-helical" evidence="8">
    <location>
        <begin position="20"/>
        <end position="58"/>
    </location>
</feature>
<dbReference type="InterPro" id="IPR036388">
    <property type="entry name" value="WH-like_DNA-bd_sf"/>
</dbReference>
<evidence type="ECO:0000313" key="9">
    <source>
        <dbReference type="EMBL" id="RUO43115.1"/>
    </source>
</evidence>
<dbReference type="PANTHER" id="PTHR33602:SF1">
    <property type="entry name" value="REGULATORY PROTEIN RECX FAMILY PROTEIN"/>
    <property type="match status" value="1"/>
</dbReference>